<feature type="transmembrane region" description="Helical" evidence="7">
    <location>
        <begin position="382"/>
        <end position="413"/>
    </location>
</feature>
<name>A0A7S8FEA9_9BACT</name>
<feature type="binding site" evidence="6">
    <location>
        <position position="571"/>
    </location>
    <ligand>
        <name>Zn(2+)</name>
        <dbReference type="ChEBI" id="CHEBI:29105"/>
    </ligand>
</feature>
<keyword evidence="4 7" id="KW-1133">Transmembrane helix</keyword>
<protein>
    <submittedName>
        <fullName evidence="9">Sulfate transporter</fullName>
    </submittedName>
</protein>
<comment type="subcellular location">
    <subcellularLocation>
        <location evidence="1">Membrane</location>
        <topology evidence="1">Multi-pass membrane protein</topology>
    </subcellularLocation>
</comment>
<keyword evidence="6" id="KW-0479">Metal-binding</keyword>
<feature type="domain" description="STAS" evidence="8">
    <location>
        <begin position="423"/>
        <end position="541"/>
    </location>
</feature>
<comment type="similarity">
    <text evidence="2">Belongs to the beta-class carbonic anhydrase family.</text>
</comment>
<evidence type="ECO:0000256" key="6">
    <source>
        <dbReference type="PIRSR" id="PIRSR601765-1"/>
    </source>
</evidence>
<reference evidence="9 10" key="1">
    <citation type="journal article" date="2020" name="ISME J.">
        <title>Enrichment and physiological characterization of a novel comammox Nitrospira indicates ammonium inhibition of complete nitrification.</title>
        <authorList>
            <person name="Sakoula D."/>
            <person name="Koch H."/>
            <person name="Frank J."/>
            <person name="Jetten M.S.M."/>
            <person name="van Kessel M.A.H.J."/>
            <person name="Lucker S."/>
        </authorList>
    </citation>
    <scope>NUCLEOTIDE SEQUENCE [LARGE SCALE GENOMIC DNA]</scope>
    <source>
        <strain evidence="9">Comreactor17</strain>
    </source>
</reference>
<feature type="transmembrane region" description="Helical" evidence="7">
    <location>
        <begin position="251"/>
        <end position="270"/>
    </location>
</feature>
<evidence type="ECO:0000256" key="3">
    <source>
        <dbReference type="ARBA" id="ARBA00022692"/>
    </source>
</evidence>
<dbReference type="SUPFAM" id="SSF53056">
    <property type="entry name" value="beta-carbonic anhydrase, cab"/>
    <property type="match status" value="1"/>
</dbReference>
<dbReference type="PROSITE" id="PS50801">
    <property type="entry name" value="STAS"/>
    <property type="match status" value="1"/>
</dbReference>
<dbReference type="InterPro" id="IPR002645">
    <property type="entry name" value="STAS_dom"/>
</dbReference>
<evidence type="ECO:0000256" key="1">
    <source>
        <dbReference type="ARBA" id="ARBA00004141"/>
    </source>
</evidence>
<feature type="transmembrane region" description="Helical" evidence="7">
    <location>
        <begin position="102"/>
        <end position="124"/>
    </location>
</feature>
<evidence type="ECO:0000313" key="9">
    <source>
        <dbReference type="EMBL" id="QPD04474.1"/>
    </source>
</evidence>
<dbReference type="InterPro" id="IPR036874">
    <property type="entry name" value="Carbonic_anhydrase_sf"/>
</dbReference>
<organism evidence="9 10">
    <name type="scientific">Candidatus Nitrospira kreftii</name>
    <dbReference type="NCBI Taxonomy" id="2652173"/>
    <lineage>
        <taxon>Bacteria</taxon>
        <taxon>Pseudomonadati</taxon>
        <taxon>Nitrospirota</taxon>
        <taxon>Nitrospiria</taxon>
        <taxon>Nitrospirales</taxon>
        <taxon>Nitrospiraceae</taxon>
        <taxon>Nitrospira</taxon>
    </lineage>
</organism>
<dbReference type="InterPro" id="IPR001765">
    <property type="entry name" value="Carbonic_anhydrase"/>
</dbReference>
<feature type="transmembrane region" description="Helical" evidence="7">
    <location>
        <begin position="71"/>
        <end position="90"/>
    </location>
</feature>
<dbReference type="GO" id="GO:0004089">
    <property type="term" value="F:carbonate dehydratase activity"/>
    <property type="evidence" value="ECO:0007669"/>
    <property type="project" value="InterPro"/>
</dbReference>
<sequence length="745" mass="79488">MKYLNDLKAGIIVFIVAVPLCLGIALASDAPLLSGLLTGIVGGLLVGFISGSHISVSGPGASLTAVVAAEIHALGSFSAFLLAVLLAGMIQIGLGVAQAGSLAAFFPISLIKGLMAAIGLILILKQIPHLFGHDLNPEGNLAFRQLDGQNTFSELFGLTGGIEPGASVIGLVSLALLVVWSRWLPLKNSFIPAPMAVVLLGIGAQFWFEHLGEPWLLEPSHLVQVPVTENVGELFDLLRTPDFSQWANPEIYTAAVTIAMVASLSSLLNLKAADRIDPQQRTSPPSRELVAQGVGNVTCGLIGGIPVISEIVRSSVNTNSGGKTKLATIAHGTLLLISVPLIPIWLNMIPLACLAAILIYTGAKLASPSLVKQMWREGYNQFFPFATTVVAIVFTDPLIGSLIGLTVCIGFILHSNLRRPMHYYTEKHPGNDVVHIELPNQVSFLNRAALSDALAEIPRNGHVLLDAQSTDYIDPDVFGLIREYKERTGPARGIKVSLLGFQDKYDLRDKLQYVDYSTPELQATLTPQQVLTILREGHERFCTGRRLTRDWGRQIRATGKGQHPLAVVISCIDSRTPAELILDLGLGDIFSIRVAGNVATADVLAGAEYGCAVAQAKLILVLGHTRCGAVTTAVQLNGSSQSIAEATGCENLDHIIHAIQQTAIPASEATVEARPAAETDQLVDTVARQNVLHVTTALREKSRTLAGLVREGRVAVVGAIYNVGTGQIEFFEEGSPTPENHLPEQ</sequence>
<dbReference type="KEGG" id="nkf:Nkreftii_002248"/>
<evidence type="ECO:0000256" key="2">
    <source>
        <dbReference type="ARBA" id="ARBA00006217"/>
    </source>
</evidence>
<feature type="transmembrane region" description="Helical" evidence="7">
    <location>
        <begin position="165"/>
        <end position="183"/>
    </location>
</feature>
<dbReference type="GO" id="GO:0055085">
    <property type="term" value="P:transmembrane transport"/>
    <property type="evidence" value="ECO:0007669"/>
    <property type="project" value="InterPro"/>
</dbReference>
<proteinExistence type="inferred from homology"/>
<dbReference type="InterPro" id="IPR011547">
    <property type="entry name" value="SLC26A/SulP_dom"/>
</dbReference>
<evidence type="ECO:0000259" key="8">
    <source>
        <dbReference type="PROSITE" id="PS50801"/>
    </source>
</evidence>
<dbReference type="EMBL" id="CP047423">
    <property type="protein sequence ID" value="QPD04474.1"/>
    <property type="molecule type" value="Genomic_DNA"/>
</dbReference>
<dbReference type="PANTHER" id="PTHR11814">
    <property type="entry name" value="SULFATE TRANSPORTER"/>
    <property type="match status" value="1"/>
</dbReference>
<keyword evidence="6" id="KW-0862">Zinc</keyword>
<accession>A0A7S8FEA9</accession>
<evidence type="ECO:0000256" key="7">
    <source>
        <dbReference type="SAM" id="Phobius"/>
    </source>
</evidence>
<dbReference type="Pfam" id="PF00484">
    <property type="entry name" value="Pro_CA"/>
    <property type="match status" value="1"/>
</dbReference>
<evidence type="ECO:0000256" key="4">
    <source>
        <dbReference type="ARBA" id="ARBA00022989"/>
    </source>
</evidence>
<evidence type="ECO:0000256" key="5">
    <source>
        <dbReference type="ARBA" id="ARBA00023136"/>
    </source>
</evidence>
<feature type="transmembrane region" description="Helical" evidence="7">
    <location>
        <begin position="32"/>
        <end position="51"/>
    </location>
</feature>
<dbReference type="GO" id="GO:0008270">
    <property type="term" value="F:zinc ion binding"/>
    <property type="evidence" value="ECO:0007669"/>
    <property type="project" value="InterPro"/>
</dbReference>
<feature type="binding site" evidence="6">
    <location>
        <position position="627"/>
    </location>
    <ligand>
        <name>Zn(2+)</name>
        <dbReference type="ChEBI" id="CHEBI:29105"/>
    </ligand>
</feature>
<comment type="cofactor">
    <cofactor evidence="6">
        <name>Zn(2+)</name>
        <dbReference type="ChEBI" id="CHEBI:29105"/>
    </cofactor>
    <text evidence="6">Binds 1 zinc ion per subunit.</text>
</comment>
<feature type="transmembrane region" description="Helical" evidence="7">
    <location>
        <begin position="190"/>
        <end position="208"/>
    </location>
</feature>
<dbReference type="Pfam" id="PF00916">
    <property type="entry name" value="Sulfate_transp"/>
    <property type="match status" value="1"/>
</dbReference>
<feature type="binding site" evidence="6">
    <location>
        <position position="573"/>
    </location>
    <ligand>
        <name>Zn(2+)</name>
        <dbReference type="ChEBI" id="CHEBI:29105"/>
    </ligand>
</feature>
<feature type="transmembrane region" description="Helical" evidence="7">
    <location>
        <begin position="6"/>
        <end position="25"/>
    </location>
</feature>
<keyword evidence="5 7" id="KW-0472">Membrane</keyword>
<feature type="binding site" evidence="6">
    <location>
        <position position="624"/>
    </location>
    <ligand>
        <name>Zn(2+)</name>
        <dbReference type="ChEBI" id="CHEBI:29105"/>
    </ligand>
</feature>
<evidence type="ECO:0000313" key="10">
    <source>
        <dbReference type="Proteomes" id="UP000593737"/>
    </source>
</evidence>
<gene>
    <name evidence="9" type="ORF">Nkreftii_002248</name>
</gene>
<dbReference type="Gene3D" id="3.40.1050.10">
    <property type="entry name" value="Carbonic anhydrase"/>
    <property type="match status" value="1"/>
</dbReference>
<keyword evidence="3 7" id="KW-0812">Transmembrane</keyword>
<dbReference type="GO" id="GO:0016020">
    <property type="term" value="C:membrane"/>
    <property type="evidence" value="ECO:0007669"/>
    <property type="project" value="UniProtKB-SubCell"/>
</dbReference>
<dbReference type="SMART" id="SM00947">
    <property type="entry name" value="Pro_CA"/>
    <property type="match status" value="1"/>
</dbReference>
<dbReference type="Proteomes" id="UP000593737">
    <property type="component" value="Chromosome"/>
</dbReference>
<dbReference type="InterPro" id="IPR001902">
    <property type="entry name" value="SLC26A/SulP_fam"/>
</dbReference>
<dbReference type="AlphaFoldDB" id="A0A7S8FEA9"/>
<feature type="transmembrane region" description="Helical" evidence="7">
    <location>
        <begin position="333"/>
        <end position="362"/>
    </location>
</feature>